<keyword evidence="10 12" id="KW-0472">Membrane</keyword>
<comment type="similarity">
    <text evidence="11">Belongs to the cytochrome b561 family.</text>
</comment>
<organism evidence="14 15">
    <name type="scientific">Sphaerospermopsis reniformis</name>
    <dbReference type="NCBI Taxonomy" id="531300"/>
    <lineage>
        <taxon>Bacteria</taxon>
        <taxon>Bacillati</taxon>
        <taxon>Cyanobacteriota</taxon>
        <taxon>Cyanophyceae</taxon>
        <taxon>Nostocales</taxon>
        <taxon>Aphanizomenonaceae</taxon>
        <taxon>Sphaerospermopsis</taxon>
    </lineage>
</organism>
<gene>
    <name evidence="14" type="ORF">SR1949_07300</name>
</gene>
<evidence type="ECO:0000256" key="2">
    <source>
        <dbReference type="ARBA" id="ARBA00022448"/>
    </source>
</evidence>
<dbReference type="InterPro" id="IPR011577">
    <property type="entry name" value="Cyt_b561_bac/Ni-Hgenase"/>
</dbReference>
<dbReference type="SUPFAM" id="SSF81342">
    <property type="entry name" value="Transmembrane di-heme cytochromes"/>
    <property type="match status" value="1"/>
</dbReference>
<accession>A0A479ZVU0</accession>
<sequence length="194" mass="22825">MISTNTPSKPRQNSAFKHLMSIHWWMSIGYLILFLTGTIMSRLPREVFIRPSLYDFHKSIGALTMAILTWRILVLLRVWWRKYTKKFPKFTTEWFQTVALHTSLYIFMWVVPVTGFLLSNSFKSNNVKIFGILLPDMFPQNSAMVEVGRSLHFWLAYTFLAFIILHSIQQKKVVRSLWRKFTKTITLGNNLSSN</sequence>
<keyword evidence="6" id="KW-0479">Metal-binding</keyword>
<keyword evidence="5 12" id="KW-0812">Transmembrane</keyword>
<dbReference type="GO" id="GO:0022904">
    <property type="term" value="P:respiratory electron transport chain"/>
    <property type="evidence" value="ECO:0007669"/>
    <property type="project" value="InterPro"/>
</dbReference>
<keyword evidence="15" id="KW-1185">Reference proteome</keyword>
<evidence type="ECO:0000313" key="14">
    <source>
        <dbReference type="EMBL" id="GCL35633.1"/>
    </source>
</evidence>
<keyword evidence="7" id="KW-0249">Electron transport</keyword>
<feature type="transmembrane region" description="Helical" evidence="12">
    <location>
        <begin position="151"/>
        <end position="168"/>
    </location>
</feature>
<dbReference type="EMBL" id="BJCE01000014">
    <property type="protein sequence ID" value="GCL35633.1"/>
    <property type="molecule type" value="Genomic_DNA"/>
</dbReference>
<evidence type="ECO:0000256" key="9">
    <source>
        <dbReference type="ARBA" id="ARBA00023004"/>
    </source>
</evidence>
<evidence type="ECO:0000313" key="15">
    <source>
        <dbReference type="Proteomes" id="UP000300142"/>
    </source>
</evidence>
<feature type="transmembrane region" description="Helical" evidence="12">
    <location>
        <begin position="98"/>
        <end position="118"/>
    </location>
</feature>
<reference evidence="15" key="1">
    <citation type="submission" date="2019-02" db="EMBL/GenBank/DDBJ databases">
        <title>Draft genome sequence of Sphaerospermopsis reniformis NIES-1949.</title>
        <authorList>
            <person name="Yamaguchi H."/>
            <person name="Suzuki S."/>
            <person name="Kawachi M."/>
        </authorList>
    </citation>
    <scope>NUCLEOTIDE SEQUENCE [LARGE SCALE GENOMIC DNA]</scope>
    <source>
        <strain evidence="15">NIES-1949</strain>
    </source>
</reference>
<keyword evidence="2" id="KW-0813">Transport</keyword>
<dbReference type="AlphaFoldDB" id="A0A479ZVU0"/>
<proteinExistence type="inferred from homology"/>
<evidence type="ECO:0000256" key="1">
    <source>
        <dbReference type="ARBA" id="ARBA00004651"/>
    </source>
</evidence>
<feature type="transmembrane region" description="Helical" evidence="12">
    <location>
        <begin position="21"/>
        <end position="40"/>
    </location>
</feature>
<protein>
    <recommendedName>
        <fullName evidence="13">Cytochrome b561 bacterial/Ni-hydrogenase domain-containing protein</fullName>
    </recommendedName>
</protein>
<dbReference type="Proteomes" id="UP000300142">
    <property type="component" value="Unassembled WGS sequence"/>
</dbReference>
<feature type="domain" description="Cytochrome b561 bacterial/Ni-hydrogenase" evidence="13">
    <location>
        <begin position="20"/>
        <end position="166"/>
    </location>
</feature>
<evidence type="ECO:0000256" key="12">
    <source>
        <dbReference type="SAM" id="Phobius"/>
    </source>
</evidence>
<evidence type="ECO:0000256" key="10">
    <source>
        <dbReference type="ARBA" id="ARBA00023136"/>
    </source>
</evidence>
<evidence type="ECO:0000256" key="8">
    <source>
        <dbReference type="ARBA" id="ARBA00022989"/>
    </source>
</evidence>
<evidence type="ECO:0000259" key="13">
    <source>
        <dbReference type="Pfam" id="PF01292"/>
    </source>
</evidence>
<keyword evidence="8 12" id="KW-1133">Transmembrane helix</keyword>
<evidence type="ECO:0000256" key="11">
    <source>
        <dbReference type="ARBA" id="ARBA00037975"/>
    </source>
</evidence>
<evidence type="ECO:0000256" key="4">
    <source>
        <dbReference type="ARBA" id="ARBA00022617"/>
    </source>
</evidence>
<keyword evidence="3" id="KW-1003">Cell membrane</keyword>
<evidence type="ECO:0000256" key="5">
    <source>
        <dbReference type="ARBA" id="ARBA00022692"/>
    </source>
</evidence>
<dbReference type="InterPro" id="IPR016174">
    <property type="entry name" value="Di-haem_cyt_TM"/>
</dbReference>
<comment type="subcellular location">
    <subcellularLocation>
        <location evidence="1">Cell membrane</location>
        <topology evidence="1">Multi-pass membrane protein</topology>
    </subcellularLocation>
</comment>
<dbReference type="PANTHER" id="PTHR30529">
    <property type="entry name" value="CYTOCHROME B561"/>
    <property type="match status" value="1"/>
</dbReference>
<keyword evidence="4" id="KW-0349">Heme</keyword>
<evidence type="ECO:0000256" key="7">
    <source>
        <dbReference type="ARBA" id="ARBA00022982"/>
    </source>
</evidence>
<keyword evidence="9" id="KW-0408">Iron</keyword>
<evidence type="ECO:0000256" key="6">
    <source>
        <dbReference type="ARBA" id="ARBA00022723"/>
    </source>
</evidence>
<dbReference type="PANTHER" id="PTHR30529:SF1">
    <property type="entry name" value="CYTOCHROME B561 HOMOLOG 2"/>
    <property type="match status" value="1"/>
</dbReference>
<dbReference type="GO" id="GO:0005886">
    <property type="term" value="C:plasma membrane"/>
    <property type="evidence" value="ECO:0007669"/>
    <property type="project" value="UniProtKB-SubCell"/>
</dbReference>
<dbReference type="GO" id="GO:0009055">
    <property type="term" value="F:electron transfer activity"/>
    <property type="evidence" value="ECO:0007669"/>
    <property type="project" value="InterPro"/>
</dbReference>
<comment type="caution">
    <text evidence="14">The sequence shown here is derived from an EMBL/GenBank/DDBJ whole genome shotgun (WGS) entry which is preliminary data.</text>
</comment>
<dbReference type="InterPro" id="IPR052168">
    <property type="entry name" value="Cytochrome_b561_oxidase"/>
</dbReference>
<evidence type="ECO:0000256" key="3">
    <source>
        <dbReference type="ARBA" id="ARBA00022475"/>
    </source>
</evidence>
<dbReference type="GO" id="GO:0046872">
    <property type="term" value="F:metal ion binding"/>
    <property type="evidence" value="ECO:0007669"/>
    <property type="project" value="UniProtKB-KW"/>
</dbReference>
<dbReference type="Pfam" id="PF01292">
    <property type="entry name" value="Ni_hydr_CYTB"/>
    <property type="match status" value="1"/>
</dbReference>
<name>A0A479ZVU0_9CYAN</name>
<feature type="transmembrane region" description="Helical" evidence="12">
    <location>
        <begin position="60"/>
        <end position="78"/>
    </location>
</feature>
<dbReference type="GO" id="GO:0020037">
    <property type="term" value="F:heme binding"/>
    <property type="evidence" value="ECO:0007669"/>
    <property type="project" value="TreeGrafter"/>
</dbReference>